<keyword evidence="3" id="KW-1185">Reference proteome</keyword>
<keyword evidence="1" id="KW-0472">Membrane</keyword>
<protein>
    <submittedName>
        <fullName evidence="2">Uncharacterized protein</fullName>
    </submittedName>
</protein>
<feature type="non-terminal residue" evidence="2">
    <location>
        <position position="62"/>
    </location>
</feature>
<evidence type="ECO:0000313" key="2">
    <source>
        <dbReference type="EMBL" id="MCI24650.1"/>
    </source>
</evidence>
<keyword evidence="1" id="KW-0812">Transmembrane</keyword>
<keyword evidence="1" id="KW-1133">Transmembrane helix</keyword>
<feature type="transmembrane region" description="Helical" evidence="1">
    <location>
        <begin position="36"/>
        <end position="61"/>
    </location>
</feature>
<dbReference type="Proteomes" id="UP000265520">
    <property type="component" value="Unassembled WGS sequence"/>
</dbReference>
<dbReference type="AlphaFoldDB" id="A0A392QLV6"/>
<feature type="transmembrane region" description="Helical" evidence="1">
    <location>
        <begin position="6"/>
        <end position="24"/>
    </location>
</feature>
<name>A0A392QLV6_9FABA</name>
<organism evidence="2 3">
    <name type="scientific">Trifolium medium</name>
    <dbReference type="NCBI Taxonomy" id="97028"/>
    <lineage>
        <taxon>Eukaryota</taxon>
        <taxon>Viridiplantae</taxon>
        <taxon>Streptophyta</taxon>
        <taxon>Embryophyta</taxon>
        <taxon>Tracheophyta</taxon>
        <taxon>Spermatophyta</taxon>
        <taxon>Magnoliopsida</taxon>
        <taxon>eudicotyledons</taxon>
        <taxon>Gunneridae</taxon>
        <taxon>Pentapetalae</taxon>
        <taxon>rosids</taxon>
        <taxon>fabids</taxon>
        <taxon>Fabales</taxon>
        <taxon>Fabaceae</taxon>
        <taxon>Papilionoideae</taxon>
        <taxon>50 kb inversion clade</taxon>
        <taxon>NPAAA clade</taxon>
        <taxon>Hologalegina</taxon>
        <taxon>IRL clade</taxon>
        <taxon>Trifolieae</taxon>
        <taxon>Trifolium</taxon>
    </lineage>
</organism>
<comment type="caution">
    <text evidence="2">The sequence shown here is derived from an EMBL/GenBank/DDBJ whole genome shotgun (WGS) entry which is preliminary data.</text>
</comment>
<proteinExistence type="predicted"/>
<dbReference type="EMBL" id="LXQA010142741">
    <property type="protein sequence ID" value="MCI24650.1"/>
    <property type="molecule type" value="Genomic_DNA"/>
</dbReference>
<reference evidence="2 3" key="1">
    <citation type="journal article" date="2018" name="Front. Plant Sci.">
        <title>Red Clover (Trifolium pratense) and Zigzag Clover (T. medium) - A Picture of Genomic Similarities and Differences.</title>
        <authorList>
            <person name="Dluhosova J."/>
            <person name="Istvanek J."/>
            <person name="Nedelnik J."/>
            <person name="Repkova J."/>
        </authorList>
    </citation>
    <scope>NUCLEOTIDE SEQUENCE [LARGE SCALE GENOMIC DNA]</scope>
    <source>
        <strain evidence="3">cv. 10/8</strain>
        <tissue evidence="2">Leaf</tissue>
    </source>
</reference>
<accession>A0A392QLV6</accession>
<evidence type="ECO:0000313" key="3">
    <source>
        <dbReference type="Proteomes" id="UP000265520"/>
    </source>
</evidence>
<evidence type="ECO:0000256" key="1">
    <source>
        <dbReference type="SAM" id="Phobius"/>
    </source>
</evidence>
<sequence>MVLSYVLRSVVGAVVGDGLVASFVPVDSDCLARNDLITCCLSESLVFDFVIVLAVGVIVILK</sequence>